<evidence type="ECO:0000313" key="2">
    <source>
        <dbReference type="Proteomes" id="UP000233556"/>
    </source>
</evidence>
<dbReference type="OrthoDB" id="410381at2759"/>
<dbReference type="PRINTS" id="PR01345">
    <property type="entry name" value="CERVTRCPTASE"/>
</dbReference>
<reference evidence="2" key="2">
    <citation type="submission" date="2017-12" db="EMBL/GenBank/DDBJ databases">
        <title>Genome sequence of the Bar-tailed Godwit (Limosa lapponica baueri).</title>
        <authorList>
            <person name="Lima N.C.B."/>
            <person name="Parody-Merino A.M."/>
            <person name="Battley P.F."/>
            <person name="Fidler A.E."/>
            <person name="Prosdocimi F."/>
        </authorList>
    </citation>
    <scope>NUCLEOTIDE SEQUENCE [LARGE SCALE GENOMIC DNA]</scope>
</reference>
<protein>
    <recommendedName>
        <fullName evidence="3">Rna-directed dna polymerase from mobile element jockey-like</fullName>
    </recommendedName>
</protein>
<reference evidence="2" key="1">
    <citation type="submission" date="2017-11" db="EMBL/GenBank/DDBJ databases">
        <authorList>
            <person name="Lima N.C."/>
            <person name="Parody-Merino A.M."/>
            <person name="Battley P.F."/>
            <person name="Fidler A.E."/>
            <person name="Prosdocimi F."/>
        </authorList>
    </citation>
    <scope>NUCLEOTIDE SEQUENCE [LARGE SCALE GENOMIC DNA]</scope>
</reference>
<sequence>MDKGTGCTLSKFPNDTKLCGVTNMLEGRDAIQRDLDRLERWAHVKLMKLNQVKCKVLHLGHSNPRHKYREWIESSPEEKELGMLVDEKLNMSQQCALTAQKANCILGCIKRSVASKSREVILPLYSALVTPHLEYCIQVWSPQHTKDMDLLESVHRRVGGP</sequence>
<name>A0A2I0UD19_LIMLA</name>
<dbReference type="PANTHER" id="PTHR33332">
    <property type="entry name" value="REVERSE TRANSCRIPTASE DOMAIN-CONTAINING PROTEIN"/>
    <property type="match status" value="1"/>
</dbReference>
<gene>
    <name evidence="1" type="ORF">llap_5759</name>
</gene>
<dbReference type="AlphaFoldDB" id="A0A2I0UD19"/>
<keyword evidence="2" id="KW-1185">Reference proteome</keyword>
<dbReference type="Proteomes" id="UP000233556">
    <property type="component" value="Unassembled WGS sequence"/>
</dbReference>
<evidence type="ECO:0000313" key="1">
    <source>
        <dbReference type="EMBL" id="PKU43946.1"/>
    </source>
</evidence>
<organism evidence="1 2">
    <name type="scientific">Limosa lapponica baueri</name>
    <dbReference type="NCBI Taxonomy" id="1758121"/>
    <lineage>
        <taxon>Eukaryota</taxon>
        <taxon>Metazoa</taxon>
        <taxon>Chordata</taxon>
        <taxon>Craniata</taxon>
        <taxon>Vertebrata</taxon>
        <taxon>Euteleostomi</taxon>
        <taxon>Archelosauria</taxon>
        <taxon>Archosauria</taxon>
        <taxon>Dinosauria</taxon>
        <taxon>Saurischia</taxon>
        <taxon>Theropoda</taxon>
        <taxon>Coelurosauria</taxon>
        <taxon>Aves</taxon>
        <taxon>Neognathae</taxon>
        <taxon>Neoaves</taxon>
        <taxon>Charadriiformes</taxon>
        <taxon>Scolopacidae</taxon>
        <taxon>Limosa</taxon>
    </lineage>
</organism>
<evidence type="ECO:0008006" key="3">
    <source>
        <dbReference type="Google" id="ProtNLM"/>
    </source>
</evidence>
<proteinExistence type="predicted"/>
<accession>A0A2I0UD19</accession>
<dbReference type="EMBL" id="KZ505861">
    <property type="protein sequence ID" value="PKU43946.1"/>
    <property type="molecule type" value="Genomic_DNA"/>
</dbReference>